<evidence type="ECO:0000313" key="3">
    <source>
        <dbReference type="Proteomes" id="UP000789901"/>
    </source>
</evidence>
<organism evidence="2 3">
    <name type="scientific">Gigaspora margarita</name>
    <dbReference type="NCBI Taxonomy" id="4874"/>
    <lineage>
        <taxon>Eukaryota</taxon>
        <taxon>Fungi</taxon>
        <taxon>Fungi incertae sedis</taxon>
        <taxon>Mucoromycota</taxon>
        <taxon>Glomeromycotina</taxon>
        <taxon>Glomeromycetes</taxon>
        <taxon>Diversisporales</taxon>
        <taxon>Gigasporaceae</taxon>
        <taxon>Gigaspora</taxon>
    </lineage>
</organism>
<sequence>MIFIIEQHITELEILPPEESKSKLESGEESESELESDKESKTMATEPVNSITVWP</sequence>
<comment type="caution">
    <text evidence="2">The sequence shown here is derived from an EMBL/GenBank/DDBJ whole genome shotgun (WGS) entry which is preliminary data.</text>
</comment>
<reference evidence="2 3" key="1">
    <citation type="submission" date="2021-06" db="EMBL/GenBank/DDBJ databases">
        <authorList>
            <person name="Kallberg Y."/>
            <person name="Tangrot J."/>
            <person name="Rosling A."/>
        </authorList>
    </citation>
    <scope>NUCLEOTIDE SEQUENCE [LARGE SCALE GENOMIC DNA]</scope>
    <source>
        <strain evidence="2 3">120-4 pot B 10/14</strain>
    </source>
</reference>
<evidence type="ECO:0000313" key="2">
    <source>
        <dbReference type="EMBL" id="CAG8634459.1"/>
    </source>
</evidence>
<dbReference type="EMBL" id="CAJVQB010004391">
    <property type="protein sequence ID" value="CAG8634459.1"/>
    <property type="molecule type" value="Genomic_DNA"/>
</dbReference>
<gene>
    <name evidence="2" type="ORF">GMARGA_LOCUS8511</name>
</gene>
<protein>
    <submittedName>
        <fullName evidence="2">37388_t:CDS:1</fullName>
    </submittedName>
</protein>
<name>A0ABN7UMN7_GIGMA</name>
<dbReference type="Proteomes" id="UP000789901">
    <property type="component" value="Unassembled WGS sequence"/>
</dbReference>
<keyword evidence="3" id="KW-1185">Reference proteome</keyword>
<evidence type="ECO:0000256" key="1">
    <source>
        <dbReference type="SAM" id="MobiDB-lite"/>
    </source>
</evidence>
<proteinExistence type="predicted"/>
<accession>A0ABN7UMN7</accession>
<feature type="region of interest" description="Disordered" evidence="1">
    <location>
        <begin position="16"/>
        <end position="55"/>
    </location>
</feature>